<sequence length="143" mass="15423">MSDQQDGKPMEFTGPERRFLEAMWAGFKTIPELDMTKVGAQMDMNPRSCANLWGQIKKKIMHNAACPAGPVGNSPATPAKRKRGKKDDEGSPAAKAPKTPKTPKTPGGRGKRAAKKESVDGEDNNQVSQDEDVDAEDSQAGEI</sequence>
<feature type="compositionally biased region" description="Acidic residues" evidence="1">
    <location>
        <begin position="129"/>
        <end position="143"/>
    </location>
</feature>
<evidence type="ECO:0000256" key="1">
    <source>
        <dbReference type="SAM" id="MobiDB-lite"/>
    </source>
</evidence>
<dbReference type="Proteomes" id="UP001301769">
    <property type="component" value="Unassembled WGS sequence"/>
</dbReference>
<keyword evidence="3" id="KW-1185">Reference proteome</keyword>
<evidence type="ECO:0000313" key="2">
    <source>
        <dbReference type="EMBL" id="KAK4215060.1"/>
    </source>
</evidence>
<organism evidence="2 3">
    <name type="scientific">Rhypophila decipiens</name>
    <dbReference type="NCBI Taxonomy" id="261697"/>
    <lineage>
        <taxon>Eukaryota</taxon>
        <taxon>Fungi</taxon>
        <taxon>Dikarya</taxon>
        <taxon>Ascomycota</taxon>
        <taxon>Pezizomycotina</taxon>
        <taxon>Sordariomycetes</taxon>
        <taxon>Sordariomycetidae</taxon>
        <taxon>Sordariales</taxon>
        <taxon>Naviculisporaceae</taxon>
        <taxon>Rhypophila</taxon>
    </lineage>
</organism>
<feature type="compositionally biased region" description="Low complexity" evidence="1">
    <location>
        <begin position="92"/>
        <end position="106"/>
    </location>
</feature>
<name>A0AAN6YBY2_9PEZI</name>
<dbReference type="EMBL" id="MU858084">
    <property type="protein sequence ID" value="KAK4215060.1"/>
    <property type="molecule type" value="Genomic_DNA"/>
</dbReference>
<dbReference type="AlphaFoldDB" id="A0AAN6YBY2"/>
<reference evidence="2" key="1">
    <citation type="journal article" date="2023" name="Mol. Phylogenet. Evol.">
        <title>Genome-scale phylogeny and comparative genomics of the fungal order Sordariales.</title>
        <authorList>
            <person name="Hensen N."/>
            <person name="Bonometti L."/>
            <person name="Westerberg I."/>
            <person name="Brannstrom I.O."/>
            <person name="Guillou S."/>
            <person name="Cros-Aarteil S."/>
            <person name="Calhoun S."/>
            <person name="Haridas S."/>
            <person name="Kuo A."/>
            <person name="Mondo S."/>
            <person name="Pangilinan J."/>
            <person name="Riley R."/>
            <person name="LaButti K."/>
            <person name="Andreopoulos B."/>
            <person name="Lipzen A."/>
            <person name="Chen C."/>
            <person name="Yan M."/>
            <person name="Daum C."/>
            <person name="Ng V."/>
            <person name="Clum A."/>
            <person name="Steindorff A."/>
            <person name="Ohm R.A."/>
            <person name="Martin F."/>
            <person name="Silar P."/>
            <person name="Natvig D.O."/>
            <person name="Lalanne C."/>
            <person name="Gautier V."/>
            <person name="Ament-Velasquez S.L."/>
            <person name="Kruys A."/>
            <person name="Hutchinson M.I."/>
            <person name="Powell A.J."/>
            <person name="Barry K."/>
            <person name="Miller A.N."/>
            <person name="Grigoriev I.V."/>
            <person name="Debuchy R."/>
            <person name="Gladieux P."/>
            <person name="Hiltunen Thoren M."/>
            <person name="Johannesson H."/>
        </authorList>
    </citation>
    <scope>NUCLEOTIDE SEQUENCE</scope>
    <source>
        <strain evidence="2">PSN293</strain>
    </source>
</reference>
<feature type="region of interest" description="Disordered" evidence="1">
    <location>
        <begin position="64"/>
        <end position="143"/>
    </location>
</feature>
<gene>
    <name evidence="2" type="ORF">QBC37DRAFT_372364</name>
</gene>
<protein>
    <recommendedName>
        <fullName evidence="4">Myb-like domain-containing protein</fullName>
    </recommendedName>
</protein>
<reference evidence="2" key="2">
    <citation type="submission" date="2023-05" db="EMBL/GenBank/DDBJ databases">
        <authorList>
            <consortium name="Lawrence Berkeley National Laboratory"/>
            <person name="Steindorff A."/>
            <person name="Hensen N."/>
            <person name="Bonometti L."/>
            <person name="Westerberg I."/>
            <person name="Brannstrom I.O."/>
            <person name="Guillou S."/>
            <person name="Cros-Aarteil S."/>
            <person name="Calhoun S."/>
            <person name="Haridas S."/>
            <person name="Kuo A."/>
            <person name="Mondo S."/>
            <person name="Pangilinan J."/>
            <person name="Riley R."/>
            <person name="Labutti K."/>
            <person name="Andreopoulos B."/>
            <person name="Lipzen A."/>
            <person name="Chen C."/>
            <person name="Yanf M."/>
            <person name="Daum C."/>
            <person name="Ng V."/>
            <person name="Clum A."/>
            <person name="Ohm R."/>
            <person name="Martin F."/>
            <person name="Silar P."/>
            <person name="Natvig D."/>
            <person name="Lalanne C."/>
            <person name="Gautier V."/>
            <person name="Ament-Velasquez S.L."/>
            <person name="Kruys A."/>
            <person name="Hutchinson M.I."/>
            <person name="Powell A.J."/>
            <person name="Barry K."/>
            <person name="Miller A.N."/>
            <person name="Grigoriev I.V."/>
            <person name="Debuchy R."/>
            <person name="Gladieux P."/>
            <person name="Thoren M.H."/>
            <person name="Johannesson H."/>
        </authorList>
    </citation>
    <scope>NUCLEOTIDE SEQUENCE</scope>
    <source>
        <strain evidence="2">PSN293</strain>
    </source>
</reference>
<comment type="caution">
    <text evidence="2">The sequence shown here is derived from an EMBL/GenBank/DDBJ whole genome shotgun (WGS) entry which is preliminary data.</text>
</comment>
<evidence type="ECO:0008006" key="4">
    <source>
        <dbReference type="Google" id="ProtNLM"/>
    </source>
</evidence>
<accession>A0AAN6YBY2</accession>
<evidence type="ECO:0000313" key="3">
    <source>
        <dbReference type="Proteomes" id="UP001301769"/>
    </source>
</evidence>
<proteinExistence type="predicted"/>